<comment type="pathway">
    <text evidence="4">Carbohydrate metabolism; hexose metabolism.</text>
</comment>
<dbReference type="Gene3D" id="3.90.25.10">
    <property type="entry name" value="UDP-galactose 4-epimerase, domain 1"/>
    <property type="match status" value="1"/>
</dbReference>
<gene>
    <name evidence="13" type="ORF">IWQ62_003836</name>
</gene>
<dbReference type="Gene3D" id="3.40.50.720">
    <property type="entry name" value="NAD(P)-binding Rossmann-like Domain"/>
    <property type="match status" value="1"/>
</dbReference>
<keyword evidence="6" id="KW-0299">Galactose metabolism</keyword>
<dbReference type="InterPro" id="IPR016040">
    <property type="entry name" value="NAD(P)-bd_dom"/>
</dbReference>
<evidence type="ECO:0000256" key="1">
    <source>
        <dbReference type="ARBA" id="ARBA00000083"/>
    </source>
</evidence>
<comment type="catalytic activity">
    <reaction evidence="1">
        <text>UDP-alpha-D-glucose = UDP-alpha-D-galactose</text>
        <dbReference type="Rhea" id="RHEA:22168"/>
        <dbReference type="ChEBI" id="CHEBI:58885"/>
        <dbReference type="ChEBI" id="CHEBI:66914"/>
        <dbReference type="EC" id="5.1.3.2"/>
    </reaction>
</comment>
<comment type="pathway">
    <text evidence="3">Carbohydrate metabolism; galactose metabolism.</text>
</comment>
<evidence type="ECO:0000256" key="10">
    <source>
        <dbReference type="ARBA" id="ARBA00038238"/>
    </source>
</evidence>
<evidence type="ECO:0000256" key="9">
    <source>
        <dbReference type="ARBA" id="ARBA00037955"/>
    </source>
</evidence>
<dbReference type="InterPro" id="IPR005886">
    <property type="entry name" value="UDP_G4E"/>
</dbReference>
<dbReference type="GO" id="GO:0005829">
    <property type="term" value="C:cytosol"/>
    <property type="evidence" value="ECO:0007669"/>
    <property type="project" value="TreeGrafter"/>
</dbReference>
<name>A0A9W8ANL9_9FUNG</name>
<evidence type="ECO:0000256" key="6">
    <source>
        <dbReference type="ARBA" id="ARBA00023144"/>
    </source>
</evidence>
<comment type="caution">
    <text evidence="13">The sequence shown here is derived from an EMBL/GenBank/DDBJ whole genome shotgun (WGS) entry which is preliminary data.</text>
</comment>
<dbReference type="PANTHER" id="PTHR43725:SF47">
    <property type="entry name" value="UDP-GLUCOSE 4-EPIMERASE"/>
    <property type="match status" value="1"/>
</dbReference>
<feature type="domain" description="NAD-dependent epimerase/dehydratase" evidence="11">
    <location>
        <begin position="29"/>
        <end position="98"/>
    </location>
</feature>
<dbReference type="CDD" id="cd05247">
    <property type="entry name" value="UDP_G4E_1_SDR_e"/>
    <property type="match status" value="1"/>
</dbReference>
<dbReference type="AlphaFoldDB" id="A0A9W8ANL9"/>
<keyword evidence="7" id="KW-0413">Isomerase</keyword>
<proteinExistence type="inferred from homology"/>
<dbReference type="Pfam" id="PF16363">
    <property type="entry name" value="GDP_Man_Dehyd"/>
    <property type="match status" value="1"/>
</dbReference>
<dbReference type="InterPro" id="IPR036291">
    <property type="entry name" value="NAD(P)-bd_dom_sf"/>
</dbReference>
<accession>A0A9W8ANL9</accession>
<evidence type="ECO:0000256" key="8">
    <source>
        <dbReference type="ARBA" id="ARBA00037676"/>
    </source>
</evidence>
<protein>
    <recommendedName>
        <fullName evidence="15">UDP-glucose 4-epimerase</fullName>
    </recommendedName>
</protein>
<evidence type="ECO:0000256" key="2">
    <source>
        <dbReference type="ARBA" id="ARBA00001911"/>
    </source>
</evidence>
<organism evidence="13 14">
    <name type="scientific">Dispira parvispora</name>
    <dbReference type="NCBI Taxonomy" id="1520584"/>
    <lineage>
        <taxon>Eukaryota</taxon>
        <taxon>Fungi</taxon>
        <taxon>Fungi incertae sedis</taxon>
        <taxon>Zoopagomycota</taxon>
        <taxon>Kickxellomycotina</taxon>
        <taxon>Dimargaritomycetes</taxon>
        <taxon>Dimargaritales</taxon>
        <taxon>Dimargaritaceae</taxon>
        <taxon>Dispira</taxon>
    </lineage>
</organism>
<dbReference type="Pfam" id="PF01370">
    <property type="entry name" value="Epimerase"/>
    <property type="match status" value="1"/>
</dbReference>
<evidence type="ECO:0000259" key="12">
    <source>
        <dbReference type="Pfam" id="PF16363"/>
    </source>
</evidence>
<dbReference type="SUPFAM" id="SSF51735">
    <property type="entry name" value="NAD(P)-binding Rossmann-fold domains"/>
    <property type="match status" value="1"/>
</dbReference>
<evidence type="ECO:0000313" key="14">
    <source>
        <dbReference type="Proteomes" id="UP001150925"/>
    </source>
</evidence>
<reference evidence="13" key="1">
    <citation type="submission" date="2022-07" db="EMBL/GenBank/DDBJ databases">
        <title>Phylogenomic reconstructions and comparative analyses of Kickxellomycotina fungi.</title>
        <authorList>
            <person name="Reynolds N.K."/>
            <person name="Stajich J.E."/>
            <person name="Barry K."/>
            <person name="Grigoriev I.V."/>
            <person name="Crous P."/>
            <person name="Smith M.E."/>
        </authorList>
    </citation>
    <scope>NUCLEOTIDE SEQUENCE</scope>
    <source>
        <strain evidence="13">RSA 1196</strain>
    </source>
</reference>
<evidence type="ECO:0008006" key="15">
    <source>
        <dbReference type="Google" id="ProtNLM"/>
    </source>
</evidence>
<dbReference type="EMBL" id="JANBPY010001122">
    <property type="protein sequence ID" value="KAJ1961518.1"/>
    <property type="molecule type" value="Genomic_DNA"/>
</dbReference>
<evidence type="ECO:0000256" key="3">
    <source>
        <dbReference type="ARBA" id="ARBA00004947"/>
    </source>
</evidence>
<comment type="function">
    <text evidence="8">Mutarotase converts alpha-aldose to the beta-anomer. It is active on D-glucose, L-arabinose, D-xylose, D-galactose, maltose and lactose.</text>
</comment>
<evidence type="ECO:0000256" key="5">
    <source>
        <dbReference type="ARBA" id="ARBA00023027"/>
    </source>
</evidence>
<dbReference type="GO" id="GO:0003978">
    <property type="term" value="F:UDP-glucose 4-epimerase activity"/>
    <property type="evidence" value="ECO:0007669"/>
    <property type="project" value="UniProtKB-EC"/>
</dbReference>
<comment type="similarity">
    <text evidence="9">In the N-terminal section; belongs to the NAD(P)-dependent epimerase/dehydratase family.</text>
</comment>
<keyword evidence="14" id="KW-1185">Reference proteome</keyword>
<dbReference type="GO" id="GO:0006012">
    <property type="term" value="P:galactose metabolic process"/>
    <property type="evidence" value="ECO:0007669"/>
    <property type="project" value="UniProtKB-KW"/>
</dbReference>
<sequence>MTNAQNLNGLEHPQQPVSFPELHGQKPVILVTGGAGFIGSHTLVELIESGYDVVVVDNLVNSCMEALRRVEKIVGRNIDFYNVDVCDSEALDNVFAKYYVPAGKAAVDGNPPVNNDDGLVRPAGRCRIATVIHFAALKAVGESVKQPLRYYENNVSGTLTLLKVMEKHGVRQVVFSSSATVYGNVNSQAFSETDSTGNVVNPYGRTKMFMEHIIRDMCVAYPGWRAVLLRYFNPVGAHHSGTIGEDPLGYPNNLMPFICQVAVGKRQKVNVFGNDYPTLDGSGVRDYIHVTDLAKGHVLAVKKLALDEHNHPLDPEASNPEETVDDRCLVYNLGSGKGRTVIEVIECFAKTNQHDIPWEFAPRRAGDVARLVCNPAKAEKELGFKTALSLEDMCRDAWRWQSMNPNGFR</sequence>
<evidence type="ECO:0000256" key="4">
    <source>
        <dbReference type="ARBA" id="ARBA00005028"/>
    </source>
</evidence>
<dbReference type="OrthoDB" id="9402762at2759"/>
<comment type="similarity">
    <text evidence="10">In the C-terminal section; belongs to the aldose epimerase family.</text>
</comment>
<dbReference type="InterPro" id="IPR001509">
    <property type="entry name" value="Epimerase_deHydtase"/>
</dbReference>
<keyword evidence="6" id="KW-0119">Carbohydrate metabolism</keyword>
<feature type="domain" description="NAD(P)-binding" evidence="12">
    <location>
        <begin position="121"/>
        <end position="396"/>
    </location>
</feature>
<dbReference type="NCBIfam" id="TIGR01179">
    <property type="entry name" value="galE"/>
    <property type="match status" value="1"/>
</dbReference>
<keyword evidence="5" id="KW-0520">NAD</keyword>
<evidence type="ECO:0000259" key="11">
    <source>
        <dbReference type="Pfam" id="PF01370"/>
    </source>
</evidence>
<evidence type="ECO:0000256" key="7">
    <source>
        <dbReference type="ARBA" id="ARBA00023235"/>
    </source>
</evidence>
<dbReference type="PANTHER" id="PTHR43725">
    <property type="entry name" value="UDP-GLUCOSE 4-EPIMERASE"/>
    <property type="match status" value="1"/>
</dbReference>
<dbReference type="Proteomes" id="UP001150925">
    <property type="component" value="Unassembled WGS sequence"/>
</dbReference>
<evidence type="ECO:0000313" key="13">
    <source>
        <dbReference type="EMBL" id="KAJ1961518.1"/>
    </source>
</evidence>
<comment type="cofactor">
    <cofactor evidence="2">
        <name>NAD(+)</name>
        <dbReference type="ChEBI" id="CHEBI:57540"/>
    </cofactor>
</comment>